<feature type="transmembrane region" description="Helical" evidence="7">
    <location>
        <begin position="51"/>
        <end position="81"/>
    </location>
</feature>
<dbReference type="InterPro" id="IPR007277">
    <property type="entry name" value="Svp26/Tex261"/>
</dbReference>
<dbReference type="AlphaFoldDB" id="A0A8H5LNA8"/>
<feature type="compositionally biased region" description="Pro residues" evidence="6">
    <location>
        <begin position="218"/>
        <end position="236"/>
    </location>
</feature>
<sequence>MGLLYYVSYLAILAAFAFVTLSLASGLLYVSELIEEHSRLAKQIGQRGIYAVIFLHVVFYFTDSLPFLQTVFSIICHIVYLQNFSHTWPLISLSSPTFLASCALVIADHFIWFFYFSHITHQARYSRSYRGGGPMTPGFTEIASFFGICVWLAPLFLFLSLSANDNALPMSSGSPTASSFSAPSSSTRVSLFRSIFSFLPFSKTKSNQGGNGIIAPHSPQPILQPPTPQFPPPASPRVPLVHTHTSGPPRSPGPSRSPLMGAQELEVSAPTLTSNFRLHAPPTTRRSAQVLRSSGNTLGLGVRRSTQPSQDET</sequence>
<keyword evidence="4 7" id="KW-1133">Transmembrane helix</keyword>
<evidence type="ECO:0000313" key="8">
    <source>
        <dbReference type="EMBL" id="KAF5363502.1"/>
    </source>
</evidence>
<reference evidence="8 9" key="1">
    <citation type="journal article" date="2020" name="ISME J.">
        <title>Uncovering the hidden diversity of litter-decomposition mechanisms in mushroom-forming fungi.</title>
        <authorList>
            <person name="Floudas D."/>
            <person name="Bentzer J."/>
            <person name="Ahren D."/>
            <person name="Johansson T."/>
            <person name="Persson P."/>
            <person name="Tunlid A."/>
        </authorList>
    </citation>
    <scope>NUCLEOTIDE SEQUENCE [LARGE SCALE GENOMIC DNA]</scope>
    <source>
        <strain evidence="8 9">CBS 146.42</strain>
    </source>
</reference>
<feature type="transmembrane region" description="Helical" evidence="7">
    <location>
        <begin position="6"/>
        <end position="30"/>
    </location>
</feature>
<evidence type="ECO:0000256" key="2">
    <source>
        <dbReference type="ARBA" id="ARBA00008096"/>
    </source>
</evidence>
<feature type="region of interest" description="Disordered" evidence="6">
    <location>
        <begin position="209"/>
        <end position="313"/>
    </location>
</feature>
<comment type="caution">
    <text evidence="8">The sequence shown here is derived from an EMBL/GenBank/DDBJ whole genome shotgun (WGS) entry which is preliminary data.</text>
</comment>
<feature type="transmembrane region" description="Helical" evidence="7">
    <location>
        <begin position="138"/>
        <end position="161"/>
    </location>
</feature>
<protein>
    <recommendedName>
        <fullName evidence="10">DUF396-domain-containing protein</fullName>
    </recommendedName>
</protein>
<dbReference type="OrthoDB" id="28257at2759"/>
<accession>A0A8H5LNA8</accession>
<dbReference type="GO" id="GO:0005789">
    <property type="term" value="C:endoplasmic reticulum membrane"/>
    <property type="evidence" value="ECO:0007669"/>
    <property type="project" value="TreeGrafter"/>
</dbReference>
<keyword evidence="9" id="KW-1185">Reference proteome</keyword>
<dbReference type="Pfam" id="PF04148">
    <property type="entry name" value="Erv26"/>
    <property type="match status" value="1"/>
</dbReference>
<feature type="compositionally biased region" description="Polar residues" evidence="6">
    <location>
        <begin position="284"/>
        <end position="297"/>
    </location>
</feature>
<organism evidence="8 9">
    <name type="scientific">Leucocoprinus leucothites</name>
    <dbReference type="NCBI Taxonomy" id="201217"/>
    <lineage>
        <taxon>Eukaryota</taxon>
        <taxon>Fungi</taxon>
        <taxon>Dikarya</taxon>
        <taxon>Basidiomycota</taxon>
        <taxon>Agaricomycotina</taxon>
        <taxon>Agaricomycetes</taxon>
        <taxon>Agaricomycetidae</taxon>
        <taxon>Agaricales</taxon>
        <taxon>Agaricineae</taxon>
        <taxon>Agaricaceae</taxon>
        <taxon>Leucocoprinus</taxon>
    </lineage>
</organism>
<feature type="compositionally biased region" description="Polar residues" evidence="6">
    <location>
        <begin position="304"/>
        <end position="313"/>
    </location>
</feature>
<dbReference type="Proteomes" id="UP000559027">
    <property type="component" value="Unassembled WGS sequence"/>
</dbReference>
<evidence type="ECO:0000256" key="7">
    <source>
        <dbReference type="SAM" id="Phobius"/>
    </source>
</evidence>
<dbReference type="GO" id="GO:0000139">
    <property type="term" value="C:Golgi membrane"/>
    <property type="evidence" value="ECO:0007669"/>
    <property type="project" value="TreeGrafter"/>
</dbReference>
<comment type="subcellular location">
    <subcellularLocation>
        <location evidence="1">Membrane</location>
        <topology evidence="1">Multi-pass membrane protein</topology>
    </subcellularLocation>
</comment>
<dbReference type="GO" id="GO:0030134">
    <property type="term" value="C:COPII-coated ER to Golgi transport vesicle"/>
    <property type="evidence" value="ECO:0007669"/>
    <property type="project" value="TreeGrafter"/>
</dbReference>
<evidence type="ECO:0000256" key="1">
    <source>
        <dbReference type="ARBA" id="ARBA00004141"/>
    </source>
</evidence>
<dbReference type="GO" id="GO:0097020">
    <property type="term" value="F:COPII receptor activity"/>
    <property type="evidence" value="ECO:0007669"/>
    <property type="project" value="InterPro"/>
</dbReference>
<dbReference type="GO" id="GO:0006888">
    <property type="term" value="P:endoplasmic reticulum to Golgi vesicle-mediated transport"/>
    <property type="evidence" value="ECO:0007669"/>
    <property type="project" value="InterPro"/>
</dbReference>
<dbReference type="EMBL" id="JAACJO010000001">
    <property type="protein sequence ID" value="KAF5363502.1"/>
    <property type="molecule type" value="Genomic_DNA"/>
</dbReference>
<evidence type="ECO:0000256" key="6">
    <source>
        <dbReference type="SAM" id="MobiDB-lite"/>
    </source>
</evidence>
<keyword evidence="3 7" id="KW-0812">Transmembrane</keyword>
<evidence type="ECO:0008006" key="10">
    <source>
        <dbReference type="Google" id="ProtNLM"/>
    </source>
</evidence>
<feature type="transmembrane region" description="Helical" evidence="7">
    <location>
        <begin position="93"/>
        <end position="117"/>
    </location>
</feature>
<gene>
    <name evidence="8" type="ORF">D9756_000346</name>
</gene>
<dbReference type="PANTHER" id="PTHR13144:SF0">
    <property type="entry name" value="PROTEIN TEX261"/>
    <property type="match status" value="1"/>
</dbReference>
<evidence type="ECO:0000256" key="4">
    <source>
        <dbReference type="ARBA" id="ARBA00022989"/>
    </source>
</evidence>
<dbReference type="PANTHER" id="PTHR13144">
    <property type="entry name" value="TEX261 PROTEIN"/>
    <property type="match status" value="1"/>
</dbReference>
<name>A0A8H5LNA8_9AGAR</name>
<evidence type="ECO:0000256" key="5">
    <source>
        <dbReference type="ARBA" id="ARBA00023136"/>
    </source>
</evidence>
<keyword evidence="5 7" id="KW-0472">Membrane</keyword>
<evidence type="ECO:0000256" key="3">
    <source>
        <dbReference type="ARBA" id="ARBA00022692"/>
    </source>
</evidence>
<proteinExistence type="inferred from homology"/>
<comment type="similarity">
    <text evidence="2">Belongs to the SVP26 family.</text>
</comment>
<evidence type="ECO:0000313" key="9">
    <source>
        <dbReference type="Proteomes" id="UP000559027"/>
    </source>
</evidence>